<comment type="function">
    <text evidence="8 10 11">Involved in peptidoglycan biosynthesis. Transports lipid-linked peptidoglycan precursors from the inner to the outer leaflet of the cytoplasmic membrane.</text>
</comment>
<feature type="transmembrane region" description="Helical" evidence="10">
    <location>
        <begin position="465"/>
        <end position="489"/>
    </location>
</feature>
<feature type="transmembrane region" description="Helical" evidence="10">
    <location>
        <begin position="234"/>
        <end position="254"/>
    </location>
</feature>
<dbReference type="RefSeq" id="WP_379879370.1">
    <property type="nucleotide sequence ID" value="NZ_JBHPON010000001.1"/>
</dbReference>
<gene>
    <name evidence="10 12" type="primary">murJ</name>
    <name evidence="12" type="ORF">ACFMB1_07095</name>
</gene>
<dbReference type="NCBIfam" id="TIGR01695">
    <property type="entry name" value="murJ_mviN"/>
    <property type="match status" value="1"/>
</dbReference>
<evidence type="ECO:0000256" key="8">
    <source>
        <dbReference type="ARBA" id="ARBA00060041"/>
    </source>
</evidence>
<comment type="similarity">
    <text evidence="9 10 11">Belongs to the MurJ/MviN family.</text>
</comment>
<evidence type="ECO:0000256" key="4">
    <source>
        <dbReference type="ARBA" id="ARBA00022960"/>
    </source>
</evidence>
<feature type="transmembrane region" description="Helical" evidence="10">
    <location>
        <begin position="369"/>
        <end position="388"/>
    </location>
</feature>
<dbReference type="EMBL" id="JBHPON010000001">
    <property type="protein sequence ID" value="MFC6035305.1"/>
    <property type="molecule type" value="Genomic_DNA"/>
</dbReference>
<feature type="transmembrane region" description="Helical" evidence="10">
    <location>
        <begin position="194"/>
        <end position="214"/>
    </location>
</feature>
<feature type="transmembrane region" description="Helical" evidence="10">
    <location>
        <begin position="28"/>
        <end position="49"/>
    </location>
</feature>
<keyword evidence="10" id="KW-0997">Cell inner membrane</keyword>
<keyword evidence="13" id="KW-1185">Reference proteome</keyword>
<feature type="transmembrane region" description="Helical" evidence="10">
    <location>
        <begin position="317"/>
        <end position="341"/>
    </location>
</feature>
<proteinExistence type="inferred from homology"/>
<evidence type="ECO:0000256" key="5">
    <source>
        <dbReference type="ARBA" id="ARBA00022984"/>
    </source>
</evidence>
<feature type="transmembrane region" description="Helical" evidence="10">
    <location>
        <begin position="95"/>
        <end position="121"/>
    </location>
</feature>
<comment type="pathway">
    <text evidence="10">Cell wall biogenesis; peptidoglycan biosynthesis.</text>
</comment>
<evidence type="ECO:0000256" key="6">
    <source>
        <dbReference type="ARBA" id="ARBA00022989"/>
    </source>
</evidence>
<evidence type="ECO:0000313" key="13">
    <source>
        <dbReference type="Proteomes" id="UP001596116"/>
    </source>
</evidence>
<keyword evidence="10 11" id="KW-0961">Cell wall biogenesis/degradation</keyword>
<dbReference type="Pfam" id="PF03023">
    <property type="entry name" value="MurJ"/>
    <property type="match status" value="1"/>
</dbReference>
<dbReference type="CDD" id="cd13123">
    <property type="entry name" value="MATE_MurJ_like"/>
    <property type="match status" value="1"/>
</dbReference>
<reference evidence="12 13" key="1">
    <citation type="submission" date="2024-09" db="EMBL/GenBank/DDBJ databases">
        <authorList>
            <person name="Zhang Z.-H."/>
        </authorList>
    </citation>
    <scope>NUCLEOTIDE SEQUENCE [LARGE SCALE GENOMIC DNA]</scope>
    <source>
        <strain evidence="12 13">HHTR114</strain>
    </source>
</reference>
<feature type="transmembrane region" description="Helical" evidence="10">
    <location>
        <begin position="425"/>
        <end position="444"/>
    </location>
</feature>
<evidence type="ECO:0000313" key="12">
    <source>
        <dbReference type="EMBL" id="MFC6035305.1"/>
    </source>
</evidence>
<dbReference type="InterPro" id="IPR051050">
    <property type="entry name" value="Lipid_II_flippase_MurJ/MviN"/>
</dbReference>
<keyword evidence="5 10" id="KW-0573">Peptidoglycan synthesis</keyword>
<protein>
    <recommendedName>
        <fullName evidence="10">Probable lipid II flippase MurJ</fullName>
    </recommendedName>
</protein>
<keyword evidence="7 10" id="KW-0472">Membrane</keyword>
<organism evidence="12 13">
    <name type="scientific">Hyphococcus aureus</name>
    <dbReference type="NCBI Taxonomy" id="2666033"/>
    <lineage>
        <taxon>Bacteria</taxon>
        <taxon>Pseudomonadati</taxon>
        <taxon>Pseudomonadota</taxon>
        <taxon>Alphaproteobacteria</taxon>
        <taxon>Parvularculales</taxon>
        <taxon>Parvularculaceae</taxon>
        <taxon>Hyphococcus</taxon>
    </lineage>
</organism>
<evidence type="ECO:0000256" key="7">
    <source>
        <dbReference type="ARBA" id="ARBA00023136"/>
    </source>
</evidence>
<dbReference type="PRINTS" id="PR01806">
    <property type="entry name" value="VIRFACTRMVIN"/>
</dbReference>
<feature type="transmembrane region" description="Helical" evidence="10">
    <location>
        <begin position="133"/>
        <end position="154"/>
    </location>
</feature>
<accession>A0ABW1KT68</accession>
<feature type="transmembrane region" description="Helical" evidence="10">
    <location>
        <begin position="161"/>
        <end position="182"/>
    </location>
</feature>
<dbReference type="PANTHER" id="PTHR47019:SF1">
    <property type="entry name" value="LIPID II FLIPPASE MURJ"/>
    <property type="match status" value="1"/>
</dbReference>
<name>A0ABW1KT68_9PROT</name>
<dbReference type="HAMAP" id="MF_02078">
    <property type="entry name" value="MurJ_MviN"/>
    <property type="match status" value="1"/>
</dbReference>
<keyword evidence="4 10" id="KW-0133">Cell shape</keyword>
<keyword evidence="2 10" id="KW-1003">Cell membrane</keyword>
<keyword evidence="6 10" id="KW-1133">Transmembrane helix</keyword>
<sequence>MSGNIFKSLATVSGMTMASRVLGFVRQIFMAGIIGAGGNPVADAFWAAFRLPNMFRRLFAEGAFHAAFIPMFQGRRTDGGEEEAKLFAEEVLSGLIFILTILTALVEIAAPAFVFLLASGFEGDPEKFTLTTFYTRIMFPYLMMMSLVGLYSGILNSLGRFAAAAAAPIALNVFMIGALLLYADADTHVSGEAVAWGVSLGGVAQLALLIFGAWRQGYLLRLRVPRLTPRLKRLFALGAPGFISAGAVQINLIVGTNIASQEPGAVSWLMNADQLYQLPLAVIGIALGVVLLPMLSARVKAGDEKGAARALNRSLELAALLALPAAIAFIILGEAICDALFRGLAGDALSLFGVARSAFTPEDVRKTGLALAIFGAGLPAFVWLKIFTPAFFAREDTKTPMYYALLSIAVNTALSLALFPFFGFLAVAFATSFAAWLQVALLALRLYRQHLFRPSAELMGRFMRILVAVAGLGAFLWLCLPQTSALSAYLWDREWLVVMGLSAAGLVLYGVLTYALGAVRLADYKTGPSGK</sequence>
<feature type="transmembrane region" description="Helical" evidence="10">
    <location>
        <begin position="400"/>
        <end position="419"/>
    </location>
</feature>
<keyword evidence="10 11" id="KW-0813">Transport</keyword>
<dbReference type="Proteomes" id="UP001596116">
    <property type="component" value="Unassembled WGS sequence"/>
</dbReference>
<feature type="transmembrane region" description="Helical" evidence="10">
    <location>
        <begin position="274"/>
        <end position="296"/>
    </location>
</feature>
<comment type="caution">
    <text evidence="12">The sequence shown here is derived from an EMBL/GenBank/DDBJ whole genome shotgun (WGS) entry which is preliminary data.</text>
</comment>
<feature type="transmembrane region" description="Helical" evidence="10">
    <location>
        <begin position="495"/>
        <end position="516"/>
    </location>
</feature>
<evidence type="ECO:0000256" key="11">
    <source>
        <dbReference type="PIRNR" id="PIRNR002869"/>
    </source>
</evidence>
<evidence type="ECO:0000256" key="1">
    <source>
        <dbReference type="ARBA" id="ARBA00004651"/>
    </source>
</evidence>
<dbReference type="PIRSF" id="PIRSF002869">
    <property type="entry name" value="MviN"/>
    <property type="match status" value="1"/>
</dbReference>
<evidence type="ECO:0000256" key="10">
    <source>
        <dbReference type="HAMAP-Rule" id="MF_02078"/>
    </source>
</evidence>
<keyword evidence="3 10" id="KW-0812">Transmembrane</keyword>
<comment type="subcellular location">
    <subcellularLocation>
        <location evidence="10">Cell inner membrane</location>
        <topology evidence="10">Multi-pass membrane protein</topology>
    </subcellularLocation>
    <subcellularLocation>
        <location evidence="1">Cell membrane</location>
        <topology evidence="1">Multi-pass membrane protein</topology>
    </subcellularLocation>
</comment>
<evidence type="ECO:0000256" key="9">
    <source>
        <dbReference type="ARBA" id="ARBA00061532"/>
    </source>
</evidence>
<evidence type="ECO:0000256" key="3">
    <source>
        <dbReference type="ARBA" id="ARBA00022692"/>
    </source>
</evidence>
<dbReference type="PANTHER" id="PTHR47019">
    <property type="entry name" value="LIPID II FLIPPASE MURJ"/>
    <property type="match status" value="1"/>
</dbReference>
<evidence type="ECO:0000256" key="2">
    <source>
        <dbReference type="ARBA" id="ARBA00022475"/>
    </source>
</evidence>
<dbReference type="InterPro" id="IPR004268">
    <property type="entry name" value="MurJ"/>
</dbReference>